<feature type="region of interest" description="Disordered" evidence="1">
    <location>
        <begin position="106"/>
        <end position="182"/>
    </location>
</feature>
<evidence type="ECO:0000256" key="1">
    <source>
        <dbReference type="SAM" id="MobiDB-lite"/>
    </source>
</evidence>
<accession>A0A1W5DAL8</accession>
<dbReference type="EMBL" id="FWEW01003647">
    <property type="protein sequence ID" value="SLM40193.1"/>
    <property type="molecule type" value="Genomic_DNA"/>
</dbReference>
<organism evidence="2 3">
    <name type="scientific">Lasallia pustulata</name>
    <dbReference type="NCBI Taxonomy" id="136370"/>
    <lineage>
        <taxon>Eukaryota</taxon>
        <taxon>Fungi</taxon>
        <taxon>Dikarya</taxon>
        <taxon>Ascomycota</taxon>
        <taxon>Pezizomycotina</taxon>
        <taxon>Lecanoromycetes</taxon>
        <taxon>OSLEUM clade</taxon>
        <taxon>Umbilicariomycetidae</taxon>
        <taxon>Umbilicariales</taxon>
        <taxon>Umbilicariaceae</taxon>
        <taxon>Lasallia</taxon>
    </lineage>
</organism>
<protein>
    <submittedName>
        <fullName evidence="2">Uncharacterized protein</fullName>
    </submittedName>
</protein>
<feature type="region of interest" description="Disordered" evidence="1">
    <location>
        <begin position="74"/>
        <end position="93"/>
    </location>
</feature>
<name>A0A1W5DAL8_9LECA</name>
<keyword evidence="3" id="KW-1185">Reference proteome</keyword>
<sequence>MSTLEHPVSEGQMFKIHEDTAEDEEGNLLDHSTCTLSISDNKSQQAAKDDRGKENIPHLDFSDPLSRSVAAIARPVSRQDMITGEPRSPLADLDARDYWIFGSGWGGGDGDSDDGGVDGNSDGGGGDGDSDDSGGDGDSNDGGGNGDSDGGCSDGDSNGGGGDDSGGGEDNSGENSDDEHSGDEVTIAVMRAAATVVVGTAAVNIPHVSEFSSAAATGNGGDPPPPNKPVGLRAQCDEEGTGLELTGEFVVVNTTARKRKGNRVGKEPVQRSKRARRLSLDDASNRGDSCPEWCHGNNNLPKELIAAMAVLPESTAHALRLLNAHQFRRCHENNKFNERRRIEEMGSEALLDGEDGSGTAGEE</sequence>
<dbReference type="AlphaFoldDB" id="A0A1W5DAL8"/>
<evidence type="ECO:0000313" key="3">
    <source>
        <dbReference type="Proteomes" id="UP000192927"/>
    </source>
</evidence>
<feature type="compositionally biased region" description="Basic and acidic residues" evidence="1">
    <location>
        <begin position="47"/>
        <end position="61"/>
    </location>
</feature>
<feature type="region of interest" description="Disordered" evidence="1">
    <location>
        <begin position="260"/>
        <end position="287"/>
    </location>
</feature>
<feature type="compositionally biased region" description="Acidic residues" evidence="1">
    <location>
        <begin position="128"/>
        <end position="139"/>
    </location>
</feature>
<feature type="compositionally biased region" description="Gly residues" evidence="1">
    <location>
        <begin position="140"/>
        <end position="170"/>
    </location>
</feature>
<dbReference type="Proteomes" id="UP000192927">
    <property type="component" value="Unassembled WGS sequence"/>
</dbReference>
<feature type="compositionally biased region" description="Polar residues" evidence="1">
    <location>
        <begin position="30"/>
        <end position="46"/>
    </location>
</feature>
<reference evidence="3" key="1">
    <citation type="submission" date="2017-03" db="EMBL/GenBank/DDBJ databases">
        <authorList>
            <person name="Sharma R."/>
            <person name="Thines M."/>
        </authorList>
    </citation>
    <scope>NUCLEOTIDE SEQUENCE [LARGE SCALE GENOMIC DNA]</scope>
</reference>
<evidence type="ECO:0000313" key="2">
    <source>
        <dbReference type="EMBL" id="SLM40193.1"/>
    </source>
</evidence>
<feature type="region of interest" description="Disordered" evidence="1">
    <location>
        <begin position="344"/>
        <end position="363"/>
    </location>
</feature>
<feature type="compositionally biased region" description="Acidic residues" evidence="1">
    <location>
        <begin position="351"/>
        <end position="363"/>
    </location>
</feature>
<proteinExistence type="predicted"/>
<feature type="compositionally biased region" description="Gly residues" evidence="1">
    <location>
        <begin position="117"/>
        <end position="127"/>
    </location>
</feature>
<feature type="region of interest" description="Disordered" evidence="1">
    <location>
        <begin position="1"/>
        <end position="62"/>
    </location>
</feature>
<feature type="region of interest" description="Disordered" evidence="1">
    <location>
        <begin position="214"/>
        <end position="233"/>
    </location>
</feature>